<name>A0A645H4F9_9ZZZZ</name>
<evidence type="ECO:0000313" key="1">
    <source>
        <dbReference type="EMBL" id="MPN31234.1"/>
    </source>
</evidence>
<gene>
    <name evidence="1" type="ORF">SDC9_178708</name>
</gene>
<dbReference type="AlphaFoldDB" id="A0A645H4F9"/>
<dbReference type="EMBL" id="VSSQ01082690">
    <property type="protein sequence ID" value="MPN31234.1"/>
    <property type="molecule type" value="Genomic_DNA"/>
</dbReference>
<sequence>MRTQNIDLQLHRLFLGDDLAHVVAESGRKAVDLAIFRKEPFRELPRPRHLLHILFRKAYRRAEACDGDKFLDRHRRRAQADLPDPLCLRNFRDIQRNLHPNCLPFLLLWI</sequence>
<reference evidence="1" key="1">
    <citation type="submission" date="2019-08" db="EMBL/GenBank/DDBJ databases">
        <authorList>
            <person name="Kucharzyk K."/>
            <person name="Murdoch R.W."/>
            <person name="Higgins S."/>
            <person name="Loffler F."/>
        </authorList>
    </citation>
    <scope>NUCLEOTIDE SEQUENCE</scope>
</reference>
<organism evidence="1">
    <name type="scientific">bioreactor metagenome</name>
    <dbReference type="NCBI Taxonomy" id="1076179"/>
    <lineage>
        <taxon>unclassified sequences</taxon>
        <taxon>metagenomes</taxon>
        <taxon>ecological metagenomes</taxon>
    </lineage>
</organism>
<protein>
    <submittedName>
        <fullName evidence="1">Uncharacterized protein</fullName>
    </submittedName>
</protein>
<proteinExistence type="predicted"/>
<comment type="caution">
    <text evidence="1">The sequence shown here is derived from an EMBL/GenBank/DDBJ whole genome shotgun (WGS) entry which is preliminary data.</text>
</comment>
<accession>A0A645H4F9</accession>